<protein>
    <submittedName>
        <fullName evidence="2">RidA family protein</fullName>
    </submittedName>
</protein>
<dbReference type="OrthoDB" id="9803101at2"/>
<dbReference type="EMBL" id="RPDH01000002">
    <property type="protein sequence ID" value="RPE10000.1"/>
    <property type="molecule type" value="Genomic_DNA"/>
</dbReference>
<keyword evidence="3" id="KW-1185">Reference proteome</keyword>
<organism evidence="2 3">
    <name type="scientific">Chitinophaga lutea</name>
    <dbReference type="NCBI Taxonomy" id="2488634"/>
    <lineage>
        <taxon>Bacteria</taxon>
        <taxon>Pseudomonadati</taxon>
        <taxon>Bacteroidota</taxon>
        <taxon>Chitinophagia</taxon>
        <taxon>Chitinophagales</taxon>
        <taxon>Chitinophagaceae</taxon>
        <taxon>Chitinophaga</taxon>
    </lineage>
</organism>
<dbReference type="GO" id="GO:0019239">
    <property type="term" value="F:deaminase activity"/>
    <property type="evidence" value="ECO:0007669"/>
    <property type="project" value="TreeGrafter"/>
</dbReference>
<evidence type="ECO:0000313" key="3">
    <source>
        <dbReference type="Proteomes" id="UP000278351"/>
    </source>
</evidence>
<comment type="similarity">
    <text evidence="1">Belongs to the RutC family.</text>
</comment>
<accession>A0A3N4Q217</accession>
<evidence type="ECO:0000313" key="2">
    <source>
        <dbReference type="EMBL" id="RPE10000.1"/>
    </source>
</evidence>
<comment type="caution">
    <text evidence="2">The sequence shown here is derived from an EMBL/GenBank/DDBJ whole genome shotgun (WGS) entry which is preliminary data.</text>
</comment>
<sequence>MMDTLTIKHINPDGLIKNPAFTNVITIQGNAKTIYIGEMNANNAAGEIVGKGDLKAQTEQALKNVETALHAAGGDWENLVKWTVYVVHGQDLRAGFEGFQKVWGNRPNPPVVTMQFVAGLANPDYLVGIEAVAVVPEDKK</sequence>
<proteinExistence type="inferred from homology"/>
<dbReference type="InterPro" id="IPR035959">
    <property type="entry name" value="RutC-like_sf"/>
</dbReference>
<dbReference type="InterPro" id="IPR006175">
    <property type="entry name" value="YjgF/YER057c/UK114"/>
</dbReference>
<dbReference type="PANTHER" id="PTHR11803:SF58">
    <property type="entry name" value="PROTEIN HMF1-RELATED"/>
    <property type="match status" value="1"/>
</dbReference>
<gene>
    <name evidence="2" type="ORF">EGT74_19705</name>
</gene>
<dbReference type="CDD" id="cd00448">
    <property type="entry name" value="YjgF_YER057c_UK114_family"/>
    <property type="match status" value="1"/>
</dbReference>
<dbReference type="Gene3D" id="3.30.1330.40">
    <property type="entry name" value="RutC-like"/>
    <property type="match status" value="1"/>
</dbReference>
<dbReference type="PANTHER" id="PTHR11803">
    <property type="entry name" value="2-IMINOBUTANOATE/2-IMINOPROPANOATE DEAMINASE RIDA"/>
    <property type="match status" value="1"/>
</dbReference>
<name>A0A3N4Q217_9BACT</name>
<dbReference type="Proteomes" id="UP000278351">
    <property type="component" value="Unassembled WGS sequence"/>
</dbReference>
<reference evidence="2 3" key="1">
    <citation type="submission" date="2018-11" db="EMBL/GenBank/DDBJ databases">
        <title>Chitinophaga lutea sp.nov., isolate from arsenic contaminated soil.</title>
        <authorList>
            <person name="Zong Y."/>
        </authorList>
    </citation>
    <scope>NUCLEOTIDE SEQUENCE [LARGE SCALE GENOMIC DNA]</scope>
    <source>
        <strain evidence="2 3">ZY74</strain>
    </source>
</reference>
<dbReference type="Pfam" id="PF01042">
    <property type="entry name" value="Ribonuc_L-PSP"/>
    <property type="match status" value="1"/>
</dbReference>
<dbReference type="GO" id="GO:0005829">
    <property type="term" value="C:cytosol"/>
    <property type="evidence" value="ECO:0007669"/>
    <property type="project" value="TreeGrafter"/>
</dbReference>
<dbReference type="SUPFAM" id="SSF55298">
    <property type="entry name" value="YjgF-like"/>
    <property type="match status" value="1"/>
</dbReference>
<evidence type="ECO:0000256" key="1">
    <source>
        <dbReference type="ARBA" id="ARBA00010552"/>
    </source>
</evidence>
<dbReference type="AlphaFoldDB" id="A0A3N4Q217"/>